<accession>A0A0B2VD09</accession>
<dbReference type="EMBL" id="JPKZ01001920">
    <property type="protein sequence ID" value="KHN79418.1"/>
    <property type="molecule type" value="Genomic_DNA"/>
</dbReference>
<evidence type="ECO:0000313" key="2">
    <source>
        <dbReference type="Proteomes" id="UP000031036"/>
    </source>
</evidence>
<sequence length="138" mass="15548">MPINAVLKEEVFHNGCERLSVTKKHCRFKVEKLCDVRCAIVSDVSGNEPSSLIDMTSDDSFEGDKGERCACLSVSLGRDRYTMEVYESSLHDLLNESSLPNVCILGIINETTEQGLSAVRCIRELLRRCRQKPQYQSC</sequence>
<organism evidence="1 2">
    <name type="scientific">Toxocara canis</name>
    <name type="common">Canine roundworm</name>
    <dbReference type="NCBI Taxonomy" id="6265"/>
    <lineage>
        <taxon>Eukaryota</taxon>
        <taxon>Metazoa</taxon>
        <taxon>Ecdysozoa</taxon>
        <taxon>Nematoda</taxon>
        <taxon>Chromadorea</taxon>
        <taxon>Rhabditida</taxon>
        <taxon>Spirurina</taxon>
        <taxon>Ascaridomorpha</taxon>
        <taxon>Ascaridoidea</taxon>
        <taxon>Toxocaridae</taxon>
        <taxon>Toxocara</taxon>
    </lineage>
</organism>
<dbReference type="AlphaFoldDB" id="A0A0B2VD09"/>
<dbReference type="OrthoDB" id="10563658at2759"/>
<protein>
    <submittedName>
        <fullName evidence="1">Uncharacterized protein</fullName>
    </submittedName>
</protein>
<keyword evidence="2" id="KW-1185">Reference proteome</keyword>
<gene>
    <name evidence="1" type="ORF">Tcan_03835</name>
</gene>
<proteinExistence type="predicted"/>
<name>A0A0B2VD09_TOXCA</name>
<comment type="caution">
    <text evidence="1">The sequence shown here is derived from an EMBL/GenBank/DDBJ whole genome shotgun (WGS) entry which is preliminary data.</text>
</comment>
<reference evidence="1 2" key="1">
    <citation type="submission" date="2014-11" db="EMBL/GenBank/DDBJ databases">
        <title>Genetic blueprint of the zoonotic pathogen Toxocara canis.</title>
        <authorList>
            <person name="Zhu X.-Q."/>
            <person name="Korhonen P.K."/>
            <person name="Cai H."/>
            <person name="Young N.D."/>
            <person name="Nejsum P."/>
            <person name="von Samson-Himmelstjerna G."/>
            <person name="Boag P.R."/>
            <person name="Tan P."/>
            <person name="Li Q."/>
            <person name="Min J."/>
            <person name="Yang Y."/>
            <person name="Wang X."/>
            <person name="Fang X."/>
            <person name="Hall R.S."/>
            <person name="Hofmann A."/>
            <person name="Sternberg P.W."/>
            <person name="Jex A.R."/>
            <person name="Gasser R.B."/>
        </authorList>
    </citation>
    <scope>NUCLEOTIDE SEQUENCE [LARGE SCALE GENOMIC DNA]</scope>
    <source>
        <strain evidence="1">PN_DK_2014</strain>
    </source>
</reference>
<evidence type="ECO:0000313" key="1">
    <source>
        <dbReference type="EMBL" id="KHN79418.1"/>
    </source>
</evidence>
<dbReference type="Proteomes" id="UP000031036">
    <property type="component" value="Unassembled WGS sequence"/>
</dbReference>